<evidence type="ECO:0000259" key="7">
    <source>
        <dbReference type="PROSITE" id="PS50011"/>
    </source>
</evidence>
<dbReference type="InterPro" id="IPR011049">
    <property type="entry name" value="Serralysin-like_metalloprot_C"/>
</dbReference>
<keyword evidence="5" id="KW-0723">Serine/threonine-protein kinase</keyword>
<dbReference type="InterPro" id="IPR011009">
    <property type="entry name" value="Kinase-like_dom_sf"/>
</dbReference>
<keyword evidence="3 4" id="KW-0067">ATP-binding</keyword>
<dbReference type="InterPro" id="IPR017441">
    <property type="entry name" value="Protein_kinase_ATP_BS"/>
</dbReference>
<feature type="binding site" evidence="4">
    <location>
        <position position="38"/>
    </location>
    <ligand>
        <name>ATP</name>
        <dbReference type="ChEBI" id="CHEBI:30616"/>
    </ligand>
</feature>
<feature type="region of interest" description="Disordered" evidence="6">
    <location>
        <begin position="415"/>
        <end position="485"/>
    </location>
</feature>
<evidence type="ECO:0000256" key="3">
    <source>
        <dbReference type="ARBA" id="ARBA00022840"/>
    </source>
</evidence>
<keyword evidence="9" id="KW-1185">Reference proteome</keyword>
<evidence type="ECO:0000313" key="9">
    <source>
        <dbReference type="Proteomes" id="UP000179807"/>
    </source>
</evidence>
<dbReference type="Proteomes" id="UP000179807">
    <property type="component" value="Unassembled WGS sequence"/>
</dbReference>
<feature type="compositionally biased region" description="Polar residues" evidence="6">
    <location>
        <begin position="417"/>
        <end position="437"/>
    </location>
</feature>
<dbReference type="EC" id="2.7.11.1" evidence="1"/>
<comment type="similarity">
    <text evidence="5">Belongs to the protein kinase superfamily.</text>
</comment>
<proteinExistence type="inferred from homology"/>
<dbReference type="PANTHER" id="PTHR11909">
    <property type="entry name" value="CASEIN KINASE-RELATED"/>
    <property type="match status" value="1"/>
</dbReference>
<dbReference type="InterPro" id="IPR050235">
    <property type="entry name" value="CK1_Ser-Thr_kinase"/>
</dbReference>
<dbReference type="Gene3D" id="1.10.510.10">
    <property type="entry name" value="Transferase(Phosphotransferase) domain 1"/>
    <property type="match status" value="2"/>
</dbReference>
<evidence type="ECO:0000256" key="5">
    <source>
        <dbReference type="RuleBase" id="RU000304"/>
    </source>
</evidence>
<gene>
    <name evidence="8" type="ORF">TRFO_31507</name>
</gene>
<evidence type="ECO:0000256" key="2">
    <source>
        <dbReference type="ARBA" id="ARBA00022741"/>
    </source>
</evidence>
<sequence length="498" mass="57138">MTLVFGNRFRLIHCIGSGSFGEIYVAEDGETSNIVALKLEPMTTKVQQLQYEAKVYQFLQGGVNIPKFYWYGNDRSQNVMAFERLSKSVENLFNYKMNYFSLKTVLMLADQMISAIEYMHKKGFIHRDIKTENFMMGMNEKASQLYLIDFGLAGKYKNSSSHVTSNNSHATSSNTHVTSNNSHAKSSNSHVTSNNSHAKSSNSHVTSSNSHITSNNSHATSNNAPIILVQNDENEDQTCVDYNSPQKPLKNSSQKNEVHKVMTKNHEFIGTAKFQSINAHLGYSLSRRDDMEAIGYILVYLMKGSLPWMDIKTRDKKLFYEYIKTVKINTPIDQLCNGLPNEFAEYLKSVRNLEFEEEPKYSIYRKMFRDLFIRNVYVYDYQYDWTGKDYATPIEVKLSEQKNWLQNYRAQMKKTKQTPNKIGSSPLNSLQKNAQTPNRKRRMYNDSLYPHGMEPPGMISGRALSRGTNGSRSSTRKIKEVRSANPDNFLTLKSFQKS</sequence>
<keyword evidence="5" id="KW-0418">Kinase</keyword>
<dbReference type="PROSITE" id="PS50011">
    <property type="entry name" value="PROTEIN_KINASE_DOM"/>
    <property type="match status" value="1"/>
</dbReference>
<dbReference type="InterPro" id="IPR008271">
    <property type="entry name" value="Ser/Thr_kinase_AS"/>
</dbReference>
<accession>A0A1J4JT74</accession>
<dbReference type="VEuPathDB" id="TrichDB:TRFO_31507"/>
<name>A0A1J4JT74_9EUKA</name>
<evidence type="ECO:0000313" key="8">
    <source>
        <dbReference type="EMBL" id="OHT01632.1"/>
    </source>
</evidence>
<dbReference type="PROSITE" id="PS00108">
    <property type="entry name" value="PROTEIN_KINASE_ST"/>
    <property type="match status" value="1"/>
</dbReference>
<dbReference type="GeneID" id="94842672"/>
<evidence type="ECO:0000256" key="1">
    <source>
        <dbReference type="ARBA" id="ARBA00012513"/>
    </source>
</evidence>
<protein>
    <recommendedName>
        <fullName evidence="1">non-specific serine/threonine protein kinase</fullName>
        <ecNumber evidence="1">2.7.11.1</ecNumber>
    </recommendedName>
</protein>
<dbReference type="SUPFAM" id="SSF101967">
    <property type="entry name" value="Adhesin YadA, collagen-binding domain"/>
    <property type="match status" value="1"/>
</dbReference>
<feature type="domain" description="Protein kinase" evidence="7">
    <location>
        <begin position="9"/>
        <end position="373"/>
    </location>
</feature>
<dbReference type="SUPFAM" id="SSF56112">
    <property type="entry name" value="Protein kinase-like (PK-like)"/>
    <property type="match status" value="1"/>
</dbReference>
<dbReference type="PROSITE" id="PS00107">
    <property type="entry name" value="PROTEIN_KINASE_ATP"/>
    <property type="match status" value="1"/>
</dbReference>
<feature type="region of interest" description="Disordered" evidence="6">
    <location>
        <begin position="159"/>
        <end position="222"/>
    </location>
</feature>
<dbReference type="RefSeq" id="XP_068354768.1">
    <property type="nucleotide sequence ID" value="XM_068507968.1"/>
</dbReference>
<evidence type="ECO:0000256" key="6">
    <source>
        <dbReference type="SAM" id="MobiDB-lite"/>
    </source>
</evidence>
<organism evidence="8 9">
    <name type="scientific">Tritrichomonas foetus</name>
    <dbReference type="NCBI Taxonomy" id="1144522"/>
    <lineage>
        <taxon>Eukaryota</taxon>
        <taxon>Metamonada</taxon>
        <taxon>Parabasalia</taxon>
        <taxon>Tritrichomonadida</taxon>
        <taxon>Tritrichomonadidae</taxon>
        <taxon>Tritrichomonas</taxon>
    </lineage>
</organism>
<keyword evidence="2 4" id="KW-0547">Nucleotide-binding</keyword>
<dbReference type="GO" id="GO:0005524">
    <property type="term" value="F:ATP binding"/>
    <property type="evidence" value="ECO:0007669"/>
    <property type="project" value="UniProtKB-UniRule"/>
</dbReference>
<dbReference type="SMART" id="SM00220">
    <property type="entry name" value="S_TKc"/>
    <property type="match status" value="1"/>
</dbReference>
<dbReference type="EMBL" id="MLAK01000903">
    <property type="protein sequence ID" value="OHT01632.1"/>
    <property type="molecule type" value="Genomic_DNA"/>
</dbReference>
<comment type="caution">
    <text evidence="8">The sequence shown here is derived from an EMBL/GenBank/DDBJ whole genome shotgun (WGS) entry which is preliminary data.</text>
</comment>
<keyword evidence="5" id="KW-0808">Transferase</keyword>
<dbReference type="Gene3D" id="3.30.200.20">
    <property type="entry name" value="Phosphorylase Kinase, domain 1"/>
    <property type="match status" value="1"/>
</dbReference>
<dbReference type="OrthoDB" id="5800476at2759"/>
<reference evidence="8" key="1">
    <citation type="submission" date="2016-10" db="EMBL/GenBank/DDBJ databases">
        <authorList>
            <person name="Benchimol M."/>
            <person name="Almeida L.G."/>
            <person name="Vasconcelos A.T."/>
            <person name="Perreira-Neves A."/>
            <person name="Rosa I.A."/>
            <person name="Tasca T."/>
            <person name="Bogo M.R."/>
            <person name="de Souza W."/>
        </authorList>
    </citation>
    <scope>NUCLEOTIDE SEQUENCE [LARGE SCALE GENOMIC DNA]</scope>
    <source>
        <strain evidence="8">K</strain>
    </source>
</reference>
<dbReference type="InterPro" id="IPR000719">
    <property type="entry name" value="Prot_kinase_dom"/>
</dbReference>
<dbReference type="Pfam" id="PF00069">
    <property type="entry name" value="Pkinase"/>
    <property type="match status" value="1"/>
</dbReference>
<dbReference type="AlphaFoldDB" id="A0A1J4JT74"/>
<dbReference type="CDD" id="cd14016">
    <property type="entry name" value="STKc_CK1"/>
    <property type="match status" value="1"/>
</dbReference>
<evidence type="ECO:0000256" key="4">
    <source>
        <dbReference type="PROSITE-ProRule" id="PRU10141"/>
    </source>
</evidence>
<dbReference type="GO" id="GO:0004674">
    <property type="term" value="F:protein serine/threonine kinase activity"/>
    <property type="evidence" value="ECO:0007669"/>
    <property type="project" value="UniProtKB-KW"/>
</dbReference>